<name>A0A6C0KTY7_9ZZZZ</name>
<dbReference type="AlphaFoldDB" id="A0A6C0KTY7"/>
<proteinExistence type="predicted"/>
<accession>A0A6C0KTY7</accession>
<reference evidence="1" key="1">
    <citation type="journal article" date="2020" name="Nature">
        <title>Giant virus diversity and host interactions through global metagenomics.</title>
        <authorList>
            <person name="Schulz F."/>
            <person name="Roux S."/>
            <person name="Paez-Espino D."/>
            <person name="Jungbluth S."/>
            <person name="Walsh D.A."/>
            <person name="Denef V.J."/>
            <person name="McMahon K.D."/>
            <person name="Konstantinidis K.T."/>
            <person name="Eloe-Fadrosh E.A."/>
            <person name="Kyrpides N.C."/>
            <person name="Woyke T."/>
        </authorList>
    </citation>
    <scope>NUCLEOTIDE SEQUENCE</scope>
    <source>
        <strain evidence="1">GVMAG-S-3300013094-109</strain>
    </source>
</reference>
<sequence>MRKCYILTCDIDSERSQFSKKVLEKVGFNVIFFKAIPNENKVLSNKNSMLAIYDLIANGEDEWVYVFEDDINILEDITIDEIIEYEKISNNLFYLGVCMYEVNSVSFNKLFVNKYPVAIAKGSVRGLHSIALSKNGASELLKFSKNMENYFYMDMILEQFTHLYPANVVRYDLESYIKGHRGVFFQDRARFPSTI</sequence>
<dbReference type="EMBL" id="MN740990">
    <property type="protein sequence ID" value="QHU21452.1"/>
    <property type="molecule type" value="Genomic_DNA"/>
</dbReference>
<protein>
    <recommendedName>
        <fullName evidence="2">Glycosyltransferase</fullName>
    </recommendedName>
</protein>
<evidence type="ECO:0008006" key="2">
    <source>
        <dbReference type="Google" id="ProtNLM"/>
    </source>
</evidence>
<organism evidence="1">
    <name type="scientific">viral metagenome</name>
    <dbReference type="NCBI Taxonomy" id="1070528"/>
    <lineage>
        <taxon>unclassified sequences</taxon>
        <taxon>metagenomes</taxon>
        <taxon>organismal metagenomes</taxon>
    </lineage>
</organism>
<evidence type="ECO:0000313" key="1">
    <source>
        <dbReference type="EMBL" id="QHU21452.1"/>
    </source>
</evidence>